<feature type="chain" id="PRO_5043030185" description="G protein-coupled receptor" evidence="1">
    <location>
        <begin position="24"/>
        <end position="86"/>
    </location>
</feature>
<dbReference type="PANTHER" id="PTHR22943">
    <property type="entry name" value="7-TRANSMEMBRANE DOMAIN RECEPTOR C.ELEGANS"/>
    <property type="match status" value="1"/>
</dbReference>
<accession>A0AAN5CJ52</accession>
<feature type="non-terminal residue" evidence="2">
    <location>
        <position position="1"/>
    </location>
</feature>
<dbReference type="AlphaFoldDB" id="A0AAN5CJ52"/>
<feature type="signal peptide" evidence="1">
    <location>
        <begin position="1"/>
        <end position="23"/>
    </location>
</feature>
<dbReference type="Pfam" id="PF10326">
    <property type="entry name" value="7TM_GPCR_Str"/>
    <property type="match status" value="1"/>
</dbReference>
<evidence type="ECO:0000256" key="1">
    <source>
        <dbReference type="SAM" id="SignalP"/>
    </source>
</evidence>
<protein>
    <recommendedName>
        <fullName evidence="4">G protein-coupled receptor</fullName>
    </recommendedName>
</protein>
<organism evidence="2 3">
    <name type="scientific">Pristionchus mayeri</name>
    <dbReference type="NCBI Taxonomy" id="1317129"/>
    <lineage>
        <taxon>Eukaryota</taxon>
        <taxon>Metazoa</taxon>
        <taxon>Ecdysozoa</taxon>
        <taxon>Nematoda</taxon>
        <taxon>Chromadorea</taxon>
        <taxon>Rhabditida</taxon>
        <taxon>Rhabditina</taxon>
        <taxon>Diplogasteromorpha</taxon>
        <taxon>Diplogasteroidea</taxon>
        <taxon>Neodiplogasteridae</taxon>
        <taxon>Pristionchus</taxon>
    </lineage>
</organism>
<proteinExistence type="predicted"/>
<dbReference type="PANTHER" id="PTHR22943:SF248">
    <property type="entry name" value="SEVEN TM RECEPTOR"/>
    <property type="match status" value="1"/>
</dbReference>
<evidence type="ECO:0000313" key="2">
    <source>
        <dbReference type="EMBL" id="GMR45326.1"/>
    </source>
</evidence>
<keyword evidence="1" id="KW-0732">Signal</keyword>
<dbReference type="EMBL" id="BTRK01000004">
    <property type="protein sequence ID" value="GMR45326.1"/>
    <property type="molecule type" value="Genomic_DNA"/>
</dbReference>
<reference evidence="3" key="1">
    <citation type="submission" date="2022-10" db="EMBL/GenBank/DDBJ databases">
        <title>Genome assembly of Pristionchus species.</title>
        <authorList>
            <person name="Yoshida K."/>
            <person name="Sommer R.J."/>
        </authorList>
    </citation>
    <scope>NUCLEOTIDE SEQUENCE [LARGE SCALE GENOMIC DNA]</scope>
    <source>
        <strain evidence="3">RS5460</strain>
    </source>
</reference>
<evidence type="ECO:0008006" key="4">
    <source>
        <dbReference type="Google" id="ProtNLM"/>
    </source>
</evidence>
<evidence type="ECO:0000313" key="3">
    <source>
        <dbReference type="Proteomes" id="UP001328107"/>
    </source>
</evidence>
<keyword evidence="3" id="KW-1185">Reference proteome</keyword>
<comment type="caution">
    <text evidence="2">The sequence shown here is derived from an EMBL/GenBank/DDBJ whole genome shotgun (WGS) entry which is preliminary data.</text>
</comment>
<sequence length="86" mass="9395">QSLIPFGFLHCTAGLVLFAPVFGIDIEGFSDFVSVSCSCFPPLDAIATILLMHDYREAAFTCILCRRTKMNSKISSNSVVIPANKH</sequence>
<gene>
    <name evidence="2" type="ORF">PMAYCL1PPCAC_15521</name>
</gene>
<dbReference type="InterPro" id="IPR019428">
    <property type="entry name" value="7TM_GPCR_serpentine_rcpt_Str"/>
</dbReference>
<name>A0AAN5CJ52_9BILA</name>
<dbReference type="Proteomes" id="UP001328107">
    <property type="component" value="Unassembled WGS sequence"/>
</dbReference>